<evidence type="ECO:0000313" key="9">
    <source>
        <dbReference type="EMBL" id="TWT41539.1"/>
    </source>
</evidence>
<dbReference type="PANTHER" id="PTHR34388">
    <property type="entry name" value="DNA POLYMERASE III SUBUNIT DELTA"/>
    <property type="match status" value="1"/>
</dbReference>
<organism evidence="9 10">
    <name type="scientific">Botrimarina hoheduenensis</name>
    <dbReference type="NCBI Taxonomy" id="2528000"/>
    <lineage>
        <taxon>Bacteria</taxon>
        <taxon>Pseudomonadati</taxon>
        <taxon>Planctomycetota</taxon>
        <taxon>Planctomycetia</taxon>
        <taxon>Pirellulales</taxon>
        <taxon>Lacipirellulaceae</taxon>
        <taxon>Botrimarina</taxon>
    </lineage>
</organism>
<dbReference type="Proteomes" id="UP000318995">
    <property type="component" value="Unassembled WGS sequence"/>
</dbReference>
<evidence type="ECO:0000256" key="2">
    <source>
        <dbReference type="ARBA" id="ARBA00022679"/>
    </source>
</evidence>
<sequence>MAKSKPAGVTGLEYLLAPTTPTAALGVVSGDDGFVRHEVIAVLRERLVGNDDTDGGLQWHSFNGAEADWPSLADTVNTRSLFGGGKSIAYVDEADTFVTRYRDQLEGYAASPSNGVILLSVKSLPGNTRLAKRVAEFGLHVRCETPTRGPEVAKHRRSAARWLVERAGAEHNVELTAEAVELLFDRLPLNLGVLDQEVARLALLVGENRRIDPRLVDQEVGGWRTRTAWDMIDAAVEGRAADALTQLDRLLLAGEQPIGLLAQLSSTLRRFAAAADDIQASEQRGRRIGLQQALEAAGVVRFKLQDAERQLRLIGRARAMRLAEWTLEADLAMKGYDSSPTRSRVQLERLIVRLSREAVIPA</sequence>
<protein>
    <recommendedName>
        <fullName evidence="1">DNA-directed DNA polymerase</fullName>
        <ecNumber evidence="1">2.7.7.7</ecNumber>
    </recommendedName>
</protein>
<dbReference type="SUPFAM" id="SSF48019">
    <property type="entry name" value="post-AAA+ oligomerization domain-like"/>
    <property type="match status" value="1"/>
</dbReference>
<dbReference type="GO" id="GO:0003677">
    <property type="term" value="F:DNA binding"/>
    <property type="evidence" value="ECO:0007669"/>
    <property type="project" value="InterPro"/>
</dbReference>
<evidence type="ECO:0000256" key="3">
    <source>
        <dbReference type="ARBA" id="ARBA00022695"/>
    </source>
</evidence>
<evidence type="ECO:0000256" key="5">
    <source>
        <dbReference type="ARBA" id="ARBA00022932"/>
    </source>
</evidence>
<dbReference type="Gene3D" id="3.40.50.300">
    <property type="entry name" value="P-loop containing nucleotide triphosphate hydrolases"/>
    <property type="match status" value="1"/>
</dbReference>
<name>A0A5C5VV51_9BACT</name>
<reference evidence="9 10" key="1">
    <citation type="submission" date="2019-02" db="EMBL/GenBank/DDBJ databases">
        <title>Deep-cultivation of Planctomycetes and their phenomic and genomic characterization uncovers novel biology.</title>
        <authorList>
            <person name="Wiegand S."/>
            <person name="Jogler M."/>
            <person name="Boedeker C."/>
            <person name="Pinto D."/>
            <person name="Vollmers J."/>
            <person name="Rivas-Marin E."/>
            <person name="Kohn T."/>
            <person name="Peeters S.H."/>
            <person name="Heuer A."/>
            <person name="Rast P."/>
            <person name="Oberbeckmann S."/>
            <person name="Bunk B."/>
            <person name="Jeske O."/>
            <person name="Meyerdierks A."/>
            <person name="Storesund J.E."/>
            <person name="Kallscheuer N."/>
            <person name="Luecker S."/>
            <person name="Lage O.M."/>
            <person name="Pohl T."/>
            <person name="Merkel B.J."/>
            <person name="Hornburger P."/>
            <person name="Mueller R.-W."/>
            <person name="Bruemmer F."/>
            <person name="Labrenz M."/>
            <person name="Spormann A.M."/>
            <person name="Op Den Camp H."/>
            <person name="Overmann J."/>
            <person name="Amann R."/>
            <person name="Jetten M.S.M."/>
            <person name="Mascher T."/>
            <person name="Medema M.H."/>
            <person name="Devos D.P."/>
            <person name="Kaster A.-K."/>
            <person name="Ovreas L."/>
            <person name="Rohde M."/>
            <person name="Galperin M.Y."/>
            <person name="Jogler C."/>
        </authorList>
    </citation>
    <scope>NUCLEOTIDE SEQUENCE [LARGE SCALE GENOMIC DNA]</scope>
    <source>
        <strain evidence="9 10">Pla111</strain>
    </source>
</reference>
<dbReference type="InterPro" id="IPR027417">
    <property type="entry name" value="P-loop_NTPase"/>
</dbReference>
<dbReference type="Gene3D" id="1.20.272.10">
    <property type="match status" value="1"/>
</dbReference>
<dbReference type="InterPro" id="IPR005790">
    <property type="entry name" value="DNA_polIII_delta"/>
</dbReference>
<dbReference type="PANTHER" id="PTHR34388:SF1">
    <property type="entry name" value="DNA POLYMERASE III SUBUNIT DELTA"/>
    <property type="match status" value="1"/>
</dbReference>
<dbReference type="GO" id="GO:0009360">
    <property type="term" value="C:DNA polymerase III complex"/>
    <property type="evidence" value="ECO:0007669"/>
    <property type="project" value="TreeGrafter"/>
</dbReference>
<dbReference type="GO" id="GO:0006261">
    <property type="term" value="P:DNA-templated DNA replication"/>
    <property type="evidence" value="ECO:0007669"/>
    <property type="project" value="TreeGrafter"/>
</dbReference>
<dbReference type="SUPFAM" id="SSF52540">
    <property type="entry name" value="P-loop containing nucleoside triphosphate hydrolases"/>
    <property type="match status" value="1"/>
</dbReference>
<keyword evidence="10" id="KW-1185">Reference proteome</keyword>
<evidence type="ECO:0000256" key="7">
    <source>
        <dbReference type="ARBA" id="ARBA00049244"/>
    </source>
</evidence>
<dbReference type="AlphaFoldDB" id="A0A5C5VV51"/>
<keyword evidence="5" id="KW-0239">DNA-directed DNA polymerase</keyword>
<evidence type="ECO:0000313" key="10">
    <source>
        <dbReference type="Proteomes" id="UP000318995"/>
    </source>
</evidence>
<dbReference type="GO" id="GO:0003887">
    <property type="term" value="F:DNA-directed DNA polymerase activity"/>
    <property type="evidence" value="ECO:0007669"/>
    <property type="project" value="UniProtKB-KW"/>
</dbReference>
<evidence type="ECO:0000256" key="1">
    <source>
        <dbReference type="ARBA" id="ARBA00012417"/>
    </source>
</evidence>
<evidence type="ECO:0000259" key="8">
    <source>
        <dbReference type="Pfam" id="PF21694"/>
    </source>
</evidence>
<feature type="domain" description="DNA polymerase III delta subunit-like C-terminal" evidence="8">
    <location>
        <begin position="228"/>
        <end position="336"/>
    </location>
</feature>
<keyword evidence="4" id="KW-0235">DNA replication</keyword>
<evidence type="ECO:0000256" key="4">
    <source>
        <dbReference type="ARBA" id="ARBA00022705"/>
    </source>
</evidence>
<proteinExistence type="inferred from homology"/>
<evidence type="ECO:0000256" key="6">
    <source>
        <dbReference type="ARBA" id="ARBA00034754"/>
    </source>
</evidence>
<gene>
    <name evidence="9" type="ORF">Pla111_29160</name>
</gene>
<dbReference type="InterPro" id="IPR008921">
    <property type="entry name" value="DNA_pol3_clamp-load_cplx_C"/>
</dbReference>
<accession>A0A5C5VV51</accession>
<comment type="similarity">
    <text evidence="6">Belongs to the DNA polymerase HolA subunit family.</text>
</comment>
<dbReference type="OrthoDB" id="269621at2"/>
<dbReference type="InterPro" id="IPR048466">
    <property type="entry name" value="DNA_pol3_delta-like_C"/>
</dbReference>
<dbReference type="Pfam" id="PF21694">
    <property type="entry name" value="DNA_pol3_delta_C"/>
    <property type="match status" value="1"/>
</dbReference>
<dbReference type="NCBIfam" id="TIGR01128">
    <property type="entry name" value="holA"/>
    <property type="match status" value="1"/>
</dbReference>
<keyword evidence="2" id="KW-0808">Transferase</keyword>
<comment type="caution">
    <text evidence="9">The sequence shown here is derived from an EMBL/GenBank/DDBJ whole genome shotgun (WGS) entry which is preliminary data.</text>
</comment>
<comment type="catalytic activity">
    <reaction evidence="7">
        <text>DNA(n) + a 2'-deoxyribonucleoside 5'-triphosphate = DNA(n+1) + diphosphate</text>
        <dbReference type="Rhea" id="RHEA:22508"/>
        <dbReference type="Rhea" id="RHEA-COMP:17339"/>
        <dbReference type="Rhea" id="RHEA-COMP:17340"/>
        <dbReference type="ChEBI" id="CHEBI:33019"/>
        <dbReference type="ChEBI" id="CHEBI:61560"/>
        <dbReference type="ChEBI" id="CHEBI:173112"/>
        <dbReference type="EC" id="2.7.7.7"/>
    </reaction>
</comment>
<dbReference type="RefSeq" id="WP_146575128.1">
    <property type="nucleotide sequence ID" value="NZ_SJPH01000008.1"/>
</dbReference>
<keyword evidence="3" id="KW-0548">Nucleotidyltransferase</keyword>
<dbReference type="EMBL" id="SJPH01000008">
    <property type="protein sequence ID" value="TWT41539.1"/>
    <property type="molecule type" value="Genomic_DNA"/>
</dbReference>
<dbReference type="EC" id="2.7.7.7" evidence="1"/>
<dbReference type="Gene3D" id="1.10.8.60">
    <property type="match status" value="1"/>
</dbReference>